<comment type="caution">
    <text evidence="1">The sequence shown here is derived from an EMBL/GenBank/DDBJ whole genome shotgun (WGS) entry which is preliminary data.</text>
</comment>
<name>A0A2S6EX04_LEGPN</name>
<evidence type="ECO:0000313" key="2">
    <source>
        <dbReference type="Proteomes" id="UP000239239"/>
    </source>
</evidence>
<evidence type="ECO:0000313" key="1">
    <source>
        <dbReference type="EMBL" id="PPK29695.1"/>
    </source>
</evidence>
<dbReference type="OrthoDB" id="5646369at2"/>
<dbReference type="RefSeq" id="WP_027227297.1">
    <property type="nucleotide sequence ID" value="NZ_CP017601.1"/>
</dbReference>
<organism evidence="1 2">
    <name type="scientific">Legionella pneumophila</name>
    <dbReference type="NCBI Taxonomy" id="446"/>
    <lineage>
        <taxon>Bacteria</taxon>
        <taxon>Pseudomonadati</taxon>
        <taxon>Pseudomonadota</taxon>
        <taxon>Gammaproteobacteria</taxon>
        <taxon>Legionellales</taxon>
        <taxon>Legionellaceae</taxon>
        <taxon>Legionella</taxon>
    </lineage>
</organism>
<accession>A0A2S6EX04</accession>
<proteinExistence type="predicted"/>
<sequence>MNYFIGLCLGLLGSVICYAKPYSPSLPEGLIKVNKENNPKCVEFVTYQGELYCSVVPLTDSSTDSQVINYEKQIVRFDDRPWKIAWGKKTDKVVTVEYIPVGDDINNWKELITTQFMPGLTHMTPAQFGNEFLYNLNQSGVKYIVNVIEEKPELLIFEFKVQEPANLQQDEILKITKGKDGIYVLHYAIKKSDMTKENRDKWIKNLKNSFIKVSTP</sequence>
<protein>
    <submittedName>
        <fullName evidence="1">Uncharacterized protein</fullName>
    </submittedName>
</protein>
<dbReference type="AlphaFoldDB" id="A0A2S6EX04"/>
<dbReference type="EMBL" id="PQWY01000016">
    <property type="protein sequence ID" value="PPK29695.1"/>
    <property type="molecule type" value="Genomic_DNA"/>
</dbReference>
<reference evidence="1 2" key="1">
    <citation type="submission" date="2018-02" db="EMBL/GenBank/DDBJ databases">
        <title>Draft genome sequences of four Legionella pneumophila clinical strains isolated in Ontario.</title>
        <authorList>
            <person name="Fortuna A."/>
            <person name="Ramnarine R."/>
            <person name="Li A."/>
            <person name="Frantz C."/>
            <person name="Mallo G."/>
        </authorList>
    </citation>
    <scope>NUCLEOTIDE SEQUENCE [LARGE SCALE GENOMIC DNA]</scope>
    <source>
        <strain evidence="1 2">LG61</strain>
    </source>
</reference>
<gene>
    <name evidence="1" type="ORF">C3928_11505</name>
</gene>
<dbReference type="Proteomes" id="UP000239239">
    <property type="component" value="Unassembled WGS sequence"/>
</dbReference>